<dbReference type="GO" id="GO:0003841">
    <property type="term" value="F:1-acylglycerol-3-phosphate O-acyltransferase activity"/>
    <property type="evidence" value="ECO:0007669"/>
    <property type="project" value="UniProtKB-UniRule"/>
</dbReference>
<dbReference type="NCBIfam" id="TIGR00530">
    <property type="entry name" value="AGP_acyltrn"/>
    <property type="match status" value="1"/>
</dbReference>
<keyword evidence="9" id="KW-0443">Lipid metabolism</keyword>
<keyword evidence="10" id="KW-1133">Transmembrane helix</keyword>
<keyword evidence="7 9" id="KW-0808">Transferase</keyword>
<dbReference type="UniPathway" id="UPA00557">
    <property type="reaction ID" value="UER00613"/>
</dbReference>
<evidence type="ECO:0000313" key="12">
    <source>
        <dbReference type="EMBL" id="AIN47545.1"/>
    </source>
</evidence>
<evidence type="ECO:0000313" key="13">
    <source>
        <dbReference type="Proteomes" id="UP000067325"/>
    </source>
</evidence>
<feature type="transmembrane region" description="Helical" evidence="10">
    <location>
        <begin position="6"/>
        <end position="28"/>
    </location>
</feature>
<evidence type="ECO:0000256" key="5">
    <source>
        <dbReference type="ARBA" id="ARBA00013211"/>
    </source>
</evidence>
<evidence type="ECO:0000256" key="3">
    <source>
        <dbReference type="ARBA" id="ARBA00005189"/>
    </source>
</evidence>
<dbReference type="RefSeq" id="WP_038499339.1">
    <property type="nucleotide sequence ID" value="NZ_CP008985.1"/>
</dbReference>
<comment type="pathway">
    <text evidence="3">Lipid metabolism.</text>
</comment>
<comment type="domain">
    <text evidence="9">The HXXXXD motif is essential for acyltransferase activity and may constitute the binding site for the phosphate moiety of the glycerol-3-phosphate.</text>
</comment>
<feature type="domain" description="Phospholipid/glycerol acyltransferase" evidence="11">
    <location>
        <begin position="68"/>
        <end position="183"/>
    </location>
</feature>
<keyword evidence="9" id="KW-0594">Phospholipid biosynthesis</keyword>
<keyword evidence="8 9" id="KW-0012">Acyltransferase</keyword>
<keyword evidence="9" id="KW-0444">Lipid biosynthesis</keyword>
<dbReference type="PANTHER" id="PTHR10434">
    <property type="entry name" value="1-ACYL-SN-GLYCEROL-3-PHOSPHATE ACYLTRANSFERASE"/>
    <property type="match status" value="1"/>
</dbReference>
<dbReference type="GO" id="GO:0006654">
    <property type="term" value="P:phosphatidic acid biosynthetic process"/>
    <property type="evidence" value="ECO:0007669"/>
    <property type="project" value="TreeGrafter"/>
</dbReference>
<gene>
    <name evidence="12" type="ORF">IM45_1367</name>
</gene>
<comment type="pathway">
    <text evidence="2">Phospholipid metabolism; CDP-diacylglycerol biosynthesis; CDP-diacylglycerol from sn-glycerol 3-phosphate: step 2/3.</text>
</comment>
<evidence type="ECO:0000256" key="7">
    <source>
        <dbReference type="ARBA" id="ARBA00022679"/>
    </source>
</evidence>
<dbReference type="InterPro" id="IPR002123">
    <property type="entry name" value="Plipid/glycerol_acylTrfase"/>
</dbReference>
<evidence type="ECO:0000256" key="4">
    <source>
        <dbReference type="ARBA" id="ARBA00008655"/>
    </source>
</evidence>
<protein>
    <recommendedName>
        <fullName evidence="6 9">1-acyl-sn-glycerol-3-phosphate acyltransferase</fullName>
        <ecNumber evidence="5 9">2.3.1.51</ecNumber>
    </recommendedName>
</protein>
<keyword evidence="10" id="KW-0472">Membrane</keyword>
<name>A0A088MYT8_9GAMM</name>
<dbReference type="eggNOG" id="COG0204">
    <property type="taxonomic scope" value="Bacteria"/>
</dbReference>
<dbReference type="InterPro" id="IPR004552">
    <property type="entry name" value="AGP_acyltrans"/>
</dbReference>
<dbReference type="CDD" id="cd07989">
    <property type="entry name" value="LPLAT_AGPAT-like"/>
    <property type="match status" value="1"/>
</dbReference>
<evidence type="ECO:0000256" key="1">
    <source>
        <dbReference type="ARBA" id="ARBA00001141"/>
    </source>
</evidence>
<evidence type="ECO:0000259" key="11">
    <source>
        <dbReference type="SMART" id="SM00563"/>
    </source>
</evidence>
<evidence type="ECO:0000256" key="9">
    <source>
        <dbReference type="RuleBase" id="RU361267"/>
    </source>
</evidence>
<dbReference type="GO" id="GO:0005886">
    <property type="term" value="C:plasma membrane"/>
    <property type="evidence" value="ECO:0007669"/>
    <property type="project" value="TreeGrafter"/>
</dbReference>
<reference evidence="12 13" key="1">
    <citation type="journal article" date="2014" name="MBio">
        <title>Differential genome evolution between companion symbionts in an insect-bacterial symbiosis.</title>
        <authorList>
            <person name="Bennett G.M."/>
            <person name="McCutcheon J.P."/>
            <person name="MacDonald B.R."/>
            <person name="Romanovicz D."/>
            <person name="Moran N.A."/>
        </authorList>
    </citation>
    <scope>NUCLEOTIDE SEQUENCE [LARGE SCALE GENOMIC DNA]</scope>
    <source>
        <strain evidence="12 13">BGSS</strain>
    </source>
</reference>
<evidence type="ECO:0000256" key="6">
    <source>
        <dbReference type="ARBA" id="ARBA00016139"/>
    </source>
</evidence>
<dbReference type="AlphaFoldDB" id="A0A088MYT8"/>
<dbReference type="KEGG" id="bcib:IM45_1367"/>
<dbReference type="SMART" id="SM00563">
    <property type="entry name" value="PlsC"/>
    <property type="match status" value="1"/>
</dbReference>
<proteinExistence type="inferred from homology"/>
<dbReference type="PANTHER" id="PTHR10434:SF11">
    <property type="entry name" value="1-ACYL-SN-GLYCEROL-3-PHOSPHATE ACYLTRANSFERASE"/>
    <property type="match status" value="1"/>
</dbReference>
<evidence type="ECO:0000256" key="10">
    <source>
        <dbReference type="SAM" id="Phobius"/>
    </source>
</evidence>
<dbReference type="EC" id="2.3.1.51" evidence="5 9"/>
<dbReference type="Proteomes" id="UP000067325">
    <property type="component" value="Chromosome"/>
</dbReference>
<dbReference type="GO" id="GO:0016024">
    <property type="term" value="P:CDP-diacylglycerol biosynthetic process"/>
    <property type="evidence" value="ECO:0007669"/>
    <property type="project" value="UniProtKB-UniPathway"/>
</dbReference>
<accession>A0A088MYT8</accession>
<evidence type="ECO:0000256" key="2">
    <source>
        <dbReference type="ARBA" id="ARBA00004728"/>
    </source>
</evidence>
<keyword evidence="10" id="KW-0812">Transmembrane</keyword>
<dbReference type="EMBL" id="CP008985">
    <property type="protein sequence ID" value="AIN47545.1"/>
    <property type="molecule type" value="Genomic_DNA"/>
</dbReference>
<dbReference type="Pfam" id="PF01553">
    <property type="entry name" value="Acyltransferase"/>
    <property type="match status" value="1"/>
</dbReference>
<dbReference type="OrthoDB" id="5290997at2"/>
<dbReference type="SUPFAM" id="SSF69593">
    <property type="entry name" value="Glycerol-3-phosphate (1)-acyltransferase"/>
    <property type="match status" value="1"/>
</dbReference>
<sequence length="245" mass="28027">MLLAIVRAFLVVLFSIMICILGLIYCLFSPRNPRHVAAFGRWFGRMAPLFGIKIEVRFPQKVTLPQNCIYIANHQNYYDMVTAAYVVQPRTVTVGKKSLLWIPLFGPLYWLTGNLLIDRDNGTRAHKILSQIVDSMKKRNISIWIFPEGTRNRGRGLLPFKTGAFYTAIAAEVPIVPICVSNTTDKIKLNRWSNGIVIIEILPPIDTQDYSRKQVRGLTKYCREIMKNKIDELNAEVAKYESHVI</sequence>
<comment type="catalytic activity">
    <reaction evidence="1 9">
        <text>a 1-acyl-sn-glycero-3-phosphate + an acyl-CoA = a 1,2-diacyl-sn-glycero-3-phosphate + CoA</text>
        <dbReference type="Rhea" id="RHEA:19709"/>
        <dbReference type="ChEBI" id="CHEBI:57287"/>
        <dbReference type="ChEBI" id="CHEBI:57970"/>
        <dbReference type="ChEBI" id="CHEBI:58342"/>
        <dbReference type="ChEBI" id="CHEBI:58608"/>
        <dbReference type="EC" id="2.3.1.51"/>
    </reaction>
</comment>
<keyword evidence="9" id="KW-1208">Phospholipid metabolism</keyword>
<evidence type="ECO:0000256" key="8">
    <source>
        <dbReference type="ARBA" id="ARBA00023315"/>
    </source>
</evidence>
<organism evidence="12 13">
    <name type="scientific">Candidatus Palibaumannia cicadellinicola</name>
    <dbReference type="NCBI Taxonomy" id="186490"/>
    <lineage>
        <taxon>Bacteria</taxon>
        <taxon>Pseudomonadati</taxon>
        <taxon>Pseudomonadota</taxon>
        <taxon>Gammaproteobacteria</taxon>
        <taxon>Candidatus Palibaumannia</taxon>
    </lineage>
</organism>
<comment type="similarity">
    <text evidence="4 9">Belongs to the 1-acyl-sn-glycerol-3-phosphate acyltransferase family.</text>
</comment>